<dbReference type="Proteomes" id="UP000324800">
    <property type="component" value="Unassembled WGS sequence"/>
</dbReference>
<organism evidence="1 2">
    <name type="scientific">Streblomastix strix</name>
    <dbReference type="NCBI Taxonomy" id="222440"/>
    <lineage>
        <taxon>Eukaryota</taxon>
        <taxon>Metamonada</taxon>
        <taxon>Preaxostyla</taxon>
        <taxon>Oxymonadida</taxon>
        <taxon>Streblomastigidae</taxon>
        <taxon>Streblomastix</taxon>
    </lineage>
</organism>
<accession>A0A5J4V8M0</accession>
<sequence length="163" mass="18596">MDLQHALKNLIENGTNIEYFDNGYVIRINKDIKVFAEGKKAVKKLTQTQQIKVLLQSRGGGLANDTYTKKKVQKQPQKQVDEDEDFISYEPQEETECLSYAKQNESDETSISEVREKPLKKQVRNYVSAEGSNRVADEATNSNVLCSLKIIIIKQIYYLISTS</sequence>
<proteinExistence type="predicted"/>
<comment type="caution">
    <text evidence="1">The sequence shown here is derived from an EMBL/GenBank/DDBJ whole genome shotgun (WGS) entry which is preliminary data.</text>
</comment>
<reference evidence="1 2" key="1">
    <citation type="submission" date="2019-03" db="EMBL/GenBank/DDBJ databases">
        <title>Single cell metagenomics reveals metabolic interactions within the superorganism composed of flagellate Streblomastix strix and complex community of Bacteroidetes bacteria on its surface.</title>
        <authorList>
            <person name="Treitli S.C."/>
            <person name="Kolisko M."/>
            <person name="Husnik F."/>
            <person name="Keeling P."/>
            <person name="Hampl V."/>
        </authorList>
    </citation>
    <scope>NUCLEOTIDE SEQUENCE [LARGE SCALE GENOMIC DNA]</scope>
    <source>
        <strain evidence="1">ST1C</strain>
    </source>
</reference>
<evidence type="ECO:0000313" key="2">
    <source>
        <dbReference type="Proteomes" id="UP000324800"/>
    </source>
</evidence>
<name>A0A5J4V8M0_9EUKA</name>
<evidence type="ECO:0000313" key="1">
    <source>
        <dbReference type="EMBL" id="KAA6378847.1"/>
    </source>
</evidence>
<gene>
    <name evidence="1" type="ORF">EZS28_025627</name>
</gene>
<protein>
    <submittedName>
        <fullName evidence="1">Uncharacterized protein</fullName>
    </submittedName>
</protein>
<dbReference type="AlphaFoldDB" id="A0A5J4V8M0"/>
<dbReference type="EMBL" id="SNRW01008881">
    <property type="protein sequence ID" value="KAA6378847.1"/>
    <property type="molecule type" value="Genomic_DNA"/>
</dbReference>